<dbReference type="GO" id="GO:0043565">
    <property type="term" value="F:sequence-specific DNA binding"/>
    <property type="evidence" value="ECO:0007669"/>
    <property type="project" value="InterPro"/>
</dbReference>
<keyword evidence="1" id="KW-1185">Reference proteome</keyword>
<protein>
    <submittedName>
        <fullName evidence="2">Protein INAPERTURATE POLLEN1</fullName>
    </submittedName>
</protein>
<dbReference type="InterPro" id="IPR051886">
    <property type="entry name" value="Seed_Dev/Stress_Resp_Reg"/>
</dbReference>
<dbReference type="Proteomes" id="UP000235220">
    <property type="component" value="Chromosome 2"/>
</dbReference>
<dbReference type="AlphaFoldDB" id="A0A2I4GWC5"/>
<dbReference type="PROSITE" id="PS51806">
    <property type="entry name" value="DOG1"/>
    <property type="match status" value="1"/>
</dbReference>
<name>A0A2I4GWC5_JUGRE</name>
<dbReference type="GO" id="GO:0006351">
    <property type="term" value="P:DNA-templated transcription"/>
    <property type="evidence" value="ECO:0007669"/>
    <property type="project" value="InterPro"/>
</dbReference>
<reference evidence="2" key="1">
    <citation type="submission" date="2025-08" db="UniProtKB">
        <authorList>
            <consortium name="RefSeq"/>
        </authorList>
    </citation>
    <scope>IDENTIFICATION</scope>
    <source>
        <tissue evidence="2">Leaves</tissue>
    </source>
</reference>
<organism evidence="1 2">
    <name type="scientific">Juglans regia</name>
    <name type="common">English walnut</name>
    <dbReference type="NCBI Taxonomy" id="51240"/>
    <lineage>
        <taxon>Eukaryota</taxon>
        <taxon>Viridiplantae</taxon>
        <taxon>Streptophyta</taxon>
        <taxon>Embryophyta</taxon>
        <taxon>Tracheophyta</taxon>
        <taxon>Spermatophyta</taxon>
        <taxon>Magnoliopsida</taxon>
        <taxon>eudicotyledons</taxon>
        <taxon>Gunneridae</taxon>
        <taxon>Pentapetalae</taxon>
        <taxon>rosids</taxon>
        <taxon>fabids</taxon>
        <taxon>Fagales</taxon>
        <taxon>Juglandaceae</taxon>
        <taxon>Juglans</taxon>
    </lineage>
</organism>
<dbReference type="STRING" id="51240.A0A2I4GWC5"/>
<dbReference type="KEGG" id="jre:109011429"/>
<dbReference type="InterPro" id="IPR025422">
    <property type="entry name" value="TGA_domain"/>
</dbReference>
<evidence type="ECO:0000313" key="1">
    <source>
        <dbReference type="Proteomes" id="UP000235220"/>
    </source>
</evidence>
<gene>
    <name evidence="2" type="primary">LOC109011429</name>
</gene>
<dbReference type="OrthoDB" id="683795at2759"/>
<evidence type="ECO:0000313" key="2">
    <source>
        <dbReference type="RefSeq" id="XP_018848192.2"/>
    </source>
</evidence>
<sequence>MLKGLFTRKKSSRPFKDYYSDWFNILKNTLLPLLRCSISDPSPTLLSTHVEMLHHHFQSYYHALDLASSHDVAQLLFPDWRNSLEKPFLWLGDFHPYLFTNLIRSFINETDKYIDDKDDVLINVGGENCEFFDKPWEIAMAWRAPSKILMTRIDQVECGLRLMVPALANRVRKAQAGLVERMVEDWVWCQGRKETARTVIGEAVAVEMEEMVSLFLDANRLRRSVLAEIISATSVYQAALFLLGLAQFLVGLRDPALVSEFERCKTPLNKPSHPAL</sequence>
<dbReference type="GeneID" id="109011429"/>
<dbReference type="Gramene" id="Jr02_19840_p1">
    <property type="protein sequence ID" value="cds.Jr02_19840_p1"/>
    <property type="gene ID" value="Jr02_19840"/>
</dbReference>
<dbReference type="Pfam" id="PF14144">
    <property type="entry name" value="DOG1"/>
    <property type="match status" value="1"/>
</dbReference>
<dbReference type="RefSeq" id="XP_018848192.2">
    <property type="nucleotide sequence ID" value="XM_018992647.2"/>
</dbReference>
<dbReference type="PANTHER" id="PTHR46354:SF9">
    <property type="entry name" value="PROTEIN INAPERTURATE POLLEN1"/>
    <property type="match status" value="1"/>
</dbReference>
<dbReference type="PANTHER" id="PTHR46354">
    <property type="entry name" value="DOG1 DOMAIN-CONTAINING PROTEIN"/>
    <property type="match status" value="1"/>
</dbReference>
<proteinExistence type="predicted"/>
<accession>A0A2I4GWC5</accession>